<keyword evidence="2" id="KW-0997">Cell inner membrane</keyword>
<keyword evidence="5" id="KW-0472">Membrane</keyword>
<comment type="caution">
    <text evidence="6">The sequence shown here is derived from an EMBL/GenBank/DDBJ whole genome shotgun (WGS) entry which is preliminary data.</text>
</comment>
<evidence type="ECO:0000313" key="7">
    <source>
        <dbReference type="Proteomes" id="UP001596405"/>
    </source>
</evidence>
<name>A0ABW2DHU1_9BACT</name>
<dbReference type="InterPro" id="IPR026265">
    <property type="entry name" value="LptC"/>
</dbReference>
<keyword evidence="4" id="KW-1133">Transmembrane helix</keyword>
<evidence type="ECO:0000256" key="2">
    <source>
        <dbReference type="ARBA" id="ARBA00022519"/>
    </source>
</evidence>
<reference evidence="7" key="1">
    <citation type="journal article" date="2019" name="Int. J. Syst. Evol. Microbiol.">
        <title>The Global Catalogue of Microorganisms (GCM) 10K type strain sequencing project: providing services to taxonomists for standard genome sequencing and annotation.</title>
        <authorList>
            <consortium name="The Broad Institute Genomics Platform"/>
            <consortium name="The Broad Institute Genome Sequencing Center for Infectious Disease"/>
            <person name="Wu L."/>
            <person name="Ma J."/>
        </authorList>
    </citation>
    <scope>NUCLEOTIDE SEQUENCE [LARGE SCALE GENOMIC DNA]</scope>
    <source>
        <strain evidence="7">CGMCC 4.7393</strain>
    </source>
</reference>
<dbReference type="Gene3D" id="2.60.450.10">
    <property type="entry name" value="Lipopolysaccharide (LPS) transport protein A like domain"/>
    <property type="match status" value="1"/>
</dbReference>
<dbReference type="PANTHER" id="PTHR37481:SF1">
    <property type="entry name" value="LIPOPOLYSACCHARIDE EXPORT SYSTEM PROTEIN LPTC"/>
    <property type="match status" value="1"/>
</dbReference>
<protein>
    <submittedName>
        <fullName evidence="6">LPS export ABC transporter periplasmic protein LptC</fullName>
    </submittedName>
</protein>
<evidence type="ECO:0000256" key="1">
    <source>
        <dbReference type="ARBA" id="ARBA00022475"/>
    </source>
</evidence>
<dbReference type="InterPro" id="IPR010664">
    <property type="entry name" value="LipoPS_assembly_LptC-rel"/>
</dbReference>
<evidence type="ECO:0000256" key="3">
    <source>
        <dbReference type="ARBA" id="ARBA00022692"/>
    </source>
</evidence>
<dbReference type="RefSeq" id="WP_239693413.1">
    <property type="nucleotide sequence ID" value="NZ_JBHSYQ010000003.1"/>
</dbReference>
<dbReference type="PANTHER" id="PTHR37481">
    <property type="entry name" value="LIPOPOLYSACCHARIDE EXPORT SYSTEM PROTEIN LPTC"/>
    <property type="match status" value="1"/>
</dbReference>
<keyword evidence="1" id="KW-1003">Cell membrane</keyword>
<evidence type="ECO:0000313" key="6">
    <source>
        <dbReference type="EMBL" id="MFC6996600.1"/>
    </source>
</evidence>
<dbReference type="Pfam" id="PF06835">
    <property type="entry name" value="LptC"/>
    <property type="match status" value="1"/>
</dbReference>
<sequence length="194" mass="22354">MQIIHSPVRAMVYSLQKEVKVKVLYFFAALWCVASWGCQKTDETVKPVEYTGPASETYDVETIYSDSAKTKLKMSAPLQQDMQNGDVLYPKGMHITFYEEGKPTSTVSAKYGKYDKAKDQYFVRNDVVVRNTVKNEQLNTEELYWDRRKRNIYTDKFVRITSADEVATGHGLTSNEDFSNYTIKNFTGSFKIKE</sequence>
<proteinExistence type="predicted"/>
<evidence type="ECO:0000256" key="5">
    <source>
        <dbReference type="ARBA" id="ARBA00023136"/>
    </source>
</evidence>
<keyword evidence="7" id="KW-1185">Reference proteome</keyword>
<organism evidence="6 7">
    <name type="scientific">Rufibacter roseus</name>
    <dbReference type="NCBI Taxonomy" id="1567108"/>
    <lineage>
        <taxon>Bacteria</taxon>
        <taxon>Pseudomonadati</taxon>
        <taxon>Bacteroidota</taxon>
        <taxon>Cytophagia</taxon>
        <taxon>Cytophagales</taxon>
        <taxon>Hymenobacteraceae</taxon>
        <taxon>Rufibacter</taxon>
    </lineage>
</organism>
<evidence type="ECO:0000256" key="4">
    <source>
        <dbReference type="ARBA" id="ARBA00022989"/>
    </source>
</evidence>
<accession>A0ABW2DHU1</accession>
<dbReference type="Proteomes" id="UP001596405">
    <property type="component" value="Unassembled WGS sequence"/>
</dbReference>
<gene>
    <name evidence="6" type="primary">lptC</name>
    <name evidence="6" type="ORF">ACFQHR_03135</name>
</gene>
<dbReference type="EMBL" id="JBHSYQ010000003">
    <property type="protein sequence ID" value="MFC6996600.1"/>
    <property type="molecule type" value="Genomic_DNA"/>
</dbReference>
<dbReference type="NCBIfam" id="TIGR04409">
    <property type="entry name" value="LptC_YrbK"/>
    <property type="match status" value="1"/>
</dbReference>
<dbReference type="InterPro" id="IPR052363">
    <property type="entry name" value="LPS_export_LptC"/>
</dbReference>
<keyword evidence="3" id="KW-0812">Transmembrane</keyword>